<organism evidence="1 2">
    <name type="scientific">Echria macrotheca</name>
    <dbReference type="NCBI Taxonomy" id="438768"/>
    <lineage>
        <taxon>Eukaryota</taxon>
        <taxon>Fungi</taxon>
        <taxon>Dikarya</taxon>
        <taxon>Ascomycota</taxon>
        <taxon>Pezizomycotina</taxon>
        <taxon>Sordariomycetes</taxon>
        <taxon>Sordariomycetidae</taxon>
        <taxon>Sordariales</taxon>
        <taxon>Schizotheciaceae</taxon>
        <taxon>Echria</taxon>
    </lineage>
</organism>
<reference evidence="1" key="1">
    <citation type="submission" date="2023-06" db="EMBL/GenBank/DDBJ databases">
        <title>Genome-scale phylogeny and comparative genomics of the fungal order Sordariales.</title>
        <authorList>
            <consortium name="Lawrence Berkeley National Laboratory"/>
            <person name="Hensen N."/>
            <person name="Bonometti L."/>
            <person name="Westerberg I."/>
            <person name="Brannstrom I.O."/>
            <person name="Guillou S."/>
            <person name="Cros-Aarteil S."/>
            <person name="Calhoun S."/>
            <person name="Haridas S."/>
            <person name="Kuo A."/>
            <person name="Mondo S."/>
            <person name="Pangilinan J."/>
            <person name="Riley R."/>
            <person name="Labutti K."/>
            <person name="Andreopoulos B."/>
            <person name="Lipzen A."/>
            <person name="Chen C."/>
            <person name="Yanf M."/>
            <person name="Daum C."/>
            <person name="Ng V."/>
            <person name="Clum A."/>
            <person name="Steindorff A."/>
            <person name="Ohm R."/>
            <person name="Martin F."/>
            <person name="Silar P."/>
            <person name="Natvig D."/>
            <person name="Lalanne C."/>
            <person name="Gautier V."/>
            <person name="Ament-Velasquez S.L."/>
            <person name="Kruys A."/>
            <person name="Hutchinson M.I."/>
            <person name="Powell A.J."/>
            <person name="Barry K."/>
            <person name="Miller A.N."/>
            <person name="Grigoriev I.V."/>
            <person name="Debuchy R."/>
            <person name="Gladieux P."/>
            <person name="Thoren M.H."/>
            <person name="Johannesson H."/>
        </authorList>
    </citation>
    <scope>NUCLEOTIDE SEQUENCE</scope>
    <source>
        <strain evidence="1">PSN4</strain>
    </source>
</reference>
<sequence length="163" mass="18902">MPERYERGCWPTLMVGAGPDEWWWSASGFSLDMARWLRNDMARWFYLSKHEVKIVLLLRKEAGDMFVMEKWEEDDANMPVCRQTITIFRDSETEPGSWDVVGGPLVLSFGLLFSRDPMPGSREGVFVVDEEALRKYADCVWQRCCAKTETELLCDQMEGLNTD</sequence>
<name>A0AAJ0FAZ7_9PEZI</name>
<evidence type="ECO:0000313" key="2">
    <source>
        <dbReference type="Proteomes" id="UP001239445"/>
    </source>
</evidence>
<dbReference type="EMBL" id="MU839831">
    <property type="protein sequence ID" value="KAK1756838.1"/>
    <property type="molecule type" value="Genomic_DNA"/>
</dbReference>
<dbReference type="AlphaFoldDB" id="A0AAJ0FAZ7"/>
<gene>
    <name evidence="1" type="ORF">QBC47DRAFT_377786</name>
</gene>
<comment type="caution">
    <text evidence="1">The sequence shown here is derived from an EMBL/GenBank/DDBJ whole genome shotgun (WGS) entry which is preliminary data.</text>
</comment>
<accession>A0AAJ0FAZ7</accession>
<keyword evidence="2" id="KW-1185">Reference proteome</keyword>
<protein>
    <submittedName>
        <fullName evidence="1">Uncharacterized protein</fullName>
    </submittedName>
</protein>
<evidence type="ECO:0000313" key="1">
    <source>
        <dbReference type="EMBL" id="KAK1756838.1"/>
    </source>
</evidence>
<dbReference type="Proteomes" id="UP001239445">
    <property type="component" value="Unassembled WGS sequence"/>
</dbReference>
<proteinExistence type="predicted"/>